<evidence type="ECO:0000313" key="2">
    <source>
        <dbReference type="Proteomes" id="UP001470230"/>
    </source>
</evidence>
<proteinExistence type="predicted"/>
<dbReference type="Gene3D" id="3.20.20.190">
    <property type="entry name" value="Phosphatidylinositol (PI) phosphodiesterase"/>
    <property type="match status" value="1"/>
</dbReference>
<dbReference type="InterPro" id="IPR017946">
    <property type="entry name" value="PLC-like_Pdiesterase_TIM-brl"/>
</dbReference>
<organism evidence="1 2">
    <name type="scientific">Tritrichomonas musculus</name>
    <dbReference type="NCBI Taxonomy" id="1915356"/>
    <lineage>
        <taxon>Eukaryota</taxon>
        <taxon>Metamonada</taxon>
        <taxon>Parabasalia</taxon>
        <taxon>Tritrichomonadida</taxon>
        <taxon>Tritrichomonadidae</taxon>
        <taxon>Tritrichomonas</taxon>
    </lineage>
</organism>
<name>A0ABR2IQ44_9EUKA</name>
<dbReference type="EMBL" id="JAPFFF010000015">
    <property type="protein sequence ID" value="KAK8867040.1"/>
    <property type="molecule type" value="Genomic_DNA"/>
</dbReference>
<reference evidence="1 2" key="1">
    <citation type="submission" date="2024-04" db="EMBL/GenBank/DDBJ databases">
        <title>Tritrichomonas musculus Genome.</title>
        <authorList>
            <person name="Alves-Ferreira E."/>
            <person name="Grigg M."/>
            <person name="Lorenzi H."/>
            <person name="Galac M."/>
        </authorList>
    </citation>
    <scope>NUCLEOTIDE SEQUENCE [LARGE SCALE GENOMIC DNA]</scope>
    <source>
        <strain evidence="1 2">EAF2021</strain>
    </source>
</reference>
<sequence>MVKKIRSFIELHKKNGVEGFVGDSNHISQATYLIKEINDNNFICCTYGQQNDVHEGIEKQIQLGVRGICTNKVPLSKKIIDDKKRMKNNFNLKLDFKSTN</sequence>
<accession>A0ABR2IQ44</accession>
<protein>
    <submittedName>
        <fullName evidence="1">Glycerophosphocholine phosphodiesterase gpcpd1</fullName>
    </submittedName>
</protein>
<evidence type="ECO:0000313" key="1">
    <source>
        <dbReference type="EMBL" id="KAK8867040.1"/>
    </source>
</evidence>
<comment type="caution">
    <text evidence="1">The sequence shown here is derived from an EMBL/GenBank/DDBJ whole genome shotgun (WGS) entry which is preliminary data.</text>
</comment>
<keyword evidence="2" id="KW-1185">Reference proteome</keyword>
<gene>
    <name evidence="1" type="ORF">M9Y10_010009</name>
</gene>
<dbReference type="Proteomes" id="UP001470230">
    <property type="component" value="Unassembled WGS sequence"/>
</dbReference>